<feature type="region of interest" description="Disordered" evidence="1">
    <location>
        <begin position="102"/>
        <end position="173"/>
    </location>
</feature>
<name>A0AAD8CAW4_BIOPF</name>
<reference evidence="3" key="2">
    <citation type="submission" date="2023-04" db="EMBL/GenBank/DDBJ databases">
        <authorList>
            <person name="Bu L."/>
            <person name="Lu L."/>
            <person name="Laidemitt M.R."/>
            <person name="Zhang S.M."/>
            <person name="Mutuku M."/>
            <person name="Mkoji G."/>
            <person name="Steinauer M."/>
            <person name="Loker E.S."/>
        </authorList>
    </citation>
    <scope>NUCLEOTIDE SEQUENCE</scope>
    <source>
        <strain evidence="3">KasaAsao</strain>
        <tissue evidence="3">Whole Snail</tissue>
    </source>
</reference>
<feature type="signal peptide" evidence="2">
    <location>
        <begin position="1"/>
        <end position="18"/>
    </location>
</feature>
<sequence>MSYFVALVLSGCLAVTYAAVVQGEGPCPDGHVSGESWYEPNCGKCDCGDTGFSCYSCGVFAVEYNSTRCYLQTNDSANYPDCCKPVLYCIGSAGFDPSKLQTTTTTASTNAPVTKPKITPKPTKKPTPKPTPKPTRKPALRATPKPASRPTPKPLPKPAQKPQEGKRGDPNTVTKSVTYLTSADVISSPDNMKNWLFVLVFCLTFFTVAEGATYFFRESCPVGYSPGDTWPLEECGQCLCEESGFQCSDCGVMQLQDFPGCYYDENNNVSKYPDCCFRELKCRGDDDFEEEKYSRVRYHNSKTLGEDEKPVKEQ</sequence>
<feature type="compositionally biased region" description="Low complexity" evidence="1">
    <location>
        <begin position="102"/>
        <end position="121"/>
    </location>
</feature>
<feature type="chain" id="PRO_5041925167" description="VWFC domain-containing protein" evidence="2">
    <location>
        <begin position="19"/>
        <end position="314"/>
    </location>
</feature>
<keyword evidence="4" id="KW-1185">Reference proteome</keyword>
<gene>
    <name evidence="3" type="ORF">Bpfe_001618</name>
</gene>
<organism evidence="3 4">
    <name type="scientific">Biomphalaria pfeifferi</name>
    <name type="common">Bloodfluke planorb</name>
    <name type="synonym">Freshwater snail</name>
    <dbReference type="NCBI Taxonomy" id="112525"/>
    <lineage>
        <taxon>Eukaryota</taxon>
        <taxon>Metazoa</taxon>
        <taxon>Spiralia</taxon>
        <taxon>Lophotrochozoa</taxon>
        <taxon>Mollusca</taxon>
        <taxon>Gastropoda</taxon>
        <taxon>Heterobranchia</taxon>
        <taxon>Euthyneura</taxon>
        <taxon>Panpulmonata</taxon>
        <taxon>Hygrophila</taxon>
        <taxon>Lymnaeoidea</taxon>
        <taxon>Planorbidae</taxon>
        <taxon>Biomphalaria</taxon>
    </lineage>
</organism>
<dbReference type="EMBL" id="JASAOG010000004">
    <property type="protein sequence ID" value="KAK0068655.1"/>
    <property type="molecule type" value="Genomic_DNA"/>
</dbReference>
<reference evidence="3" key="1">
    <citation type="journal article" date="2023" name="PLoS Negl. Trop. Dis.">
        <title>A genome sequence for Biomphalaria pfeifferi, the major vector snail for the human-infecting parasite Schistosoma mansoni.</title>
        <authorList>
            <person name="Bu L."/>
            <person name="Lu L."/>
            <person name="Laidemitt M.R."/>
            <person name="Zhang S.M."/>
            <person name="Mutuku M."/>
            <person name="Mkoji G."/>
            <person name="Steinauer M."/>
            <person name="Loker E.S."/>
        </authorList>
    </citation>
    <scope>NUCLEOTIDE SEQUENCE</scope>
    <source>
        <strain evidence="3">KasaAsao</strain>
    </source>
</reference>
<comment type="caution">
    <text evidence="3">The sequence shown here is derived from an EMBL/GenBank/DDBJ whole genome shotgun (WGS) entry which is preliminary data.</text>
</comment>
<keyword evidence="2" id="KW-0732">Signal</keyword>
<evidence type="ECO:0000256" key="1">
    <source>
        <dbReference type="SAM" id="MobiDB-lite"/>
    </source>
</evidence>
<dbReference type="AlphaFoldDB" id="A0AAD8CAW4"/>
<protein>
    <recommendedName>
        <fullName evidence="5">VWFC domain-containing protein</fullName>
    </recommendedName>
</protein>
<accession>A0AAD8CAW4</accession>
<proteinExistence type="predicted"/>
<feature type="compositionally biased region" description="Pro residues" evidence="1">
    <location>
        <begin position="147"/>
        <end position="159"/>
    </location>
</feature>
<evidence type="ECO:0000256" key="2">
    <source>
        <dbReference type="SAM" id="SignalP"/>
    </source>
</evidence>
<dbReference type="Proteomes" id="UP001233172">
    <property type="component" value="Unassembled WGS sequence"/>
</dbReference>
<evidence type="ECO:0000313" key="3">
    <source>
        <dbReference type="EMBL" id="KAK0068655.1"/>
    </source>
</evidence>
<evidence type="ECO:0008006" key="5">
    <source>
        <dbReference type="Google" id="ProtNLM"/>
    </source>
</evidence>
<evidence type="ECO:0000313" key="4">
    <source>
        <dbReference type="Proteomes" id="UP001233172"/>
    </source>
</evidence>